<accession>A0A9K3D1I5</accession>
<comment type="caution">
    <text evidence="2">The sequence shown here is derived from an EMBL/GenBank/DDBJ whole genome shotgun (WGS) entry which is preliminary data.</text>
</comment>
<feature type="compositionally biased region" description="Low complexity" evidence="1">
    <location>
        <begin position="689"/>
        <end position="698"/>
    </location>
</feature>
<organism evidence="2 3">
    <name type="scientific">Kipferlia bialata</name>
    <dbReference type="NCBI Taxonomy" id="797122"/>
    <lineage>
        <taxon>Eukaryota</taxon>
        <taxon>Metamonada</taxon>
        <taxon>Carpediemonas-like organisms</taxon>
        <taxon>Kipferlia</taxon>
    </lineage>
</organism>
<feature type="region of interest" description="Disordered" evidence="1">
    <location>
        <begin position="386"/>
        <end position="427"/>
    </location>
</feature>
<dbReference type="EMBL" id="BDIP01002014">
    <property type="protein sequence ID" value="GIQ85579.1"/>
    <property type="molecule type" value="Genomic_DNA"/>
</dbReference>
<evidence type="ECO:0000313" key="2">
    <source>
        <dbReference type="EMBL" id="GIQ85579.1"/>
    </source>
</evidence>
<feature type="compositionally biased region" description="Basic and acidic residues" evidence="1">
    <location>
        <begin position="604"/>
        <end position="617"/>
    </location>
</feature>
<feature type="region of interest" description="Disordered" evidence="1">
    <location>
        <begin position="662"/>
        <end position="702"/>
    </location>
</feature>
<feature type="compositionally biased region" description="Acidic residues" evidence="1">
    <location>
        <begin position="1203"/>
        <end position="1216"/>
    </location>
</feature>
<feature type="compositionally biased region" description="Basic and acidic residues" evidence="1">
    <location>
        <begin position="673"/>
        <end position="688"/>
    </location>
</feature>
<feature type="region of interest" description="Disordered" evidence="1">
    <location>
        <begin position="90"/>
        <end position="117"/>
    </location>
</feature>
<name>A0A9K3D1I5_9EUKA</name>
<feature type="non-terminal residue" evidence="2">
    <location>
        <position position="1412"/>
    </location>
</feature>
<feature type="compositionally biased region" description="Basic and acidic residues" evidence="1">
    <location>
        <begin position="402"/>
        <end position="419"/>
    </location>
</feature>
<feature type="region of interest" description="Disordered" evidence="1">
    <location>
        <begin position="310"/>
        <end position="354"/>
    </location>
</feature>
<evidence type="ECO:0000313" key="3">
    <source>
        <dbReference type="Proteomes" id="UP000265618"/>
    </source>
</evidence>
<evidence type="ECO:0000256" key="1">
    <source>
        <dbReference type="SAM" id="MobiDB-lite"/>
    </source>
</evidence>
<feature type="region of interest" description="Disordered" evidence="1">
    <location>
        <begin position="1190"/>
        <end position="1217"/>
    </location>
</feature>
<gene>
    <name evidence="2" type="ORF">KIPB_007268</name>
</gene>
<proteinExistence type="predicted"/>
<feature type="region of interest" description="Disordered" evidence="1">
    <location>
        <begin position="595"/>
        <end position="617"/>
    </location>
</feature>
<dbReference type="Proteomes" id="UP000265618">
    <property type="component" value="Unassembled WGS sequence"/>
</dbReference>
<sequence>RPLIRRVPLPANIGSDAVGLDFGTAPPNGVRTHAHELWALLCNSEGSCLFLPLHPLLTRFDEGPRGVLSSPTHVGMGGLAHMAMGDAPVSDRDDVMSTVSAESHHSHSSHRPPRSVISTHSTIVGESEAASPRAGKRRVAVSTGTSTATPVIVAGLGEYHFAREARRRERLRGRLSRKKKREESTARPLCTAVATWSASPTDLYLCLGFDDGTVLVVAPGEALSGSTDDEAKVVVWSTCLPWGVGEGEGEREGRGDQETEGVSGLYLLSHSDGSVSLVVKTVSSLYKVPLACDACMDRLVDRDKGNQSLNLSLFSSSPDEDVDAEPEASPHTRRHSRTGSIMSDNSSHRGKERDRECSSHCVLAHSSHSLPTTLLSRQVEVARLPLKHTQGDDPSGLSETAVRQRELERERERDRERNARSPSYSQNSLSIREYHHISVADNSDAVRPDQDPLLLCVHKMRFLSGGKRDLGMPQYYPANSSPPPPPVCLTPCHFVSFSGLHTNKALVTKETAIPSGILKILRVNDSLALGLSYERDRAAGVARKGGRFRGKKGTGGGASQGELQIHISLLALGTEARHVSSVACPGATNAELVPVETGLTPGGEGDREGEAEGEGKGKVSKALPAFVVAGSMVYMVELAQKPVELFQQSVYRALSPMDRESGTDAEVGFGHMYGDRDREREREREREAGAAGDDALGGKSPTAQAEARLQMAIELGDLLTVDTQKELHSLGDSLLAAGRVQQALVLYPHSDASVQKQVSILVAHNRVPSAVSLLQRYLATYVNKPMAPLSPHSAVSMSPAGELVTSTVSGAEREDRGTALFSVLSTLQKRSSAMSVSELRGRERESREYSHLMFLLLLQDALSSGHIDSVDADPGDMAHFAGAGLLDTRLSQFLVSAALSCSTATSFAEVGGYARPHRMGQERHDPTRAGRDGQLDFFKICIILAMVGYRSLAFEVACKVSDEFLAGIVPYLRIYHAVPLTRVEMAKLAHHGVYLSLSPSESGAMRHDVSSPETLVMSILTPPRTTPRSLPVGLVLQCQRLRAILSLLPPPLLRRVAHALEGEREAEGVRDSMVGGLGPDVPSAKANMSQHVTAKGRATAVQLRKSLSGLYRAASSAVASERAYERASDRAKATLSDALIRPHIYGHAESIDDLFELYMSAQLLWVCTAPEATRQHLDDAIATTRAYLTPARDRGSRPSLSEVDTEDGEGAGEEGDTADKAGYVLQSRLLWLVQDCALPQVAAVLCRDASLLSEASTLFCRAGIASETRFALSCEEVVQEVTVCMRLAMSDASGTMASVKARRGRERKPMQTMPLSLSPTVDRPAWLDRADPEADAPTVETSPACLCICRHLFSYLVSNGVVGDRLVSLVIAPHADLYIPYIAALLFGNDAALVEALQLPAEVVYDATRLYM</sequence>
<reference evidence="2 3" key="1">
    <citation type="journal article" date="2018" name="PLoS ONE">
        <title>The draft genome of Kipferlia bialata reveals reductive genome evolution in fornicate parasites.</title>
        <authorList>
            <person name="Tanifuji G."/>
            <person name="Takabayashi S."/>
            <person name="Kume K."/>
            <person name="Takagi M."/>
            <person name="Nakayama T."/>
            <person name="Kamikawa R."/>
            <person name="Inagaki Y."/>
            <person name="Hashimoto T."/>
        </authorList>
    </citation>
    <scope>NUCLEOTIDE SEQUENCE [LARGE SCALE GENOMIC DNA]</scope>
    <source>
        <strain evidence="2">NY0173</strain>
    </source>
</reference>
<protein>
    <submittedName>
        <fullName evidence="2">Uncharacterized protein</fullName>
    </submittedName>
</protein>
<keyword evidence="3" id="KW-1185">Reference proteome</keyword>